<proteinExistence type="predicted"/>
<organism evidence="1 2">
    <name type="scientific">Mythimna separata entomopoxvirus 'L'</name>
    <dbReference type="NCBI Taxonomy" id="1293572"/>
    <lineage>
        <taxon>Viruses</taxon>
        <taxon>Varidnaviria</taxon>
        <taxon>Bamfordvirae</taxon>
        <taxon>Nucleocytoviricota</taxon>
        <taxon>Pokkesviricetes</taxon>
        <taxon>Chitovirales</taxon>
        <taxon>Poxviridae</taxon>
        <taxon>Entomopoxvirinae</taxon>
        <taxon>Betaentomopoxvirus</taxon>
        <taxon>Betaentomopoxvirus mseparata</taxon>
        <taxon>Mythimna separata entomopoxvirus</taxon>
    </lineage>
</organism>
<dbReference type="RefSeq" id="YP_008003742.1">
    <property type="nucleotide sequence ID" value="NC_021246.1"/>
</dbReference>
<protein>
    <submittedName>
        <fullName evidence="1">Uncharacterized protein</fullName>
    </submittedName>
</protein>
<gene>
    <name evidence="1" type="ORF">MYSEV_225</name>
</gene>
<dbReference type="Proteomes" id="UP000792671">
    <property type="component" value="Genome"/>
</dbReference>
<dbReference type="EMBL" id="HF679134">
    <property type="protein sequence ID" value="CCU56423.1"/>
    <property type="molecule type" value="Genomic_DNA"/>
</dbReference>
<reference evidence="1 2" key="1">
    <citation type="journal article" date="2013" name="J. Virol.">
        <title>New Insights into the Evolution of Entomopoxvirinae from the Complete Genome Sequences of Four Entomopoxviruses Infecting Adoxophyes honmai, Choristoneura biennis, Choristoneura rosaceana, and Mythimna separata.</title>
        <authorList>
            <person name="Theze J."/>
            <person name="Takatsuka J."/>
            <person name="Li Z."/>
            <person name="Gallais J."/>
            <person name="Doucet D."/>
            <person name="Arif B."/>
            <person name="Nakai M."/>
            <person name="Herniou E.A."/>
        </authorList>
    </citation>
    <scope>NUCLEOTIDE SEQUENCE [LARGE SCALE GENOMIC DNA]</scope>
</reference>
<accession>A0A916NYK4</accession>
<sequence length="227" mass="26756">MSDLIIYNSASIVDSFFNEIYNEYEINNNKFIIFIDWKNTMVNYKNDGTVILRNDNGYIYESYNNIIKDKNCKGFFIINHNADNVDEIQNYVDSFSIDTEYIFDLNKIDNNNVMNNGVYSIDYSYILSPLNENVRYHMIIDSFLNDNYINIRPLLKNKLSIYIITSNIYNIFDIILFSTNGFHICYFQTYIDEKLFIKKFGKAKNNSAVSCDLFGDIIDKFKSSWNS</sequence>
<dbReference type="OrthoDB" id="14680at10239"/>
<keyword evidence="2" id="KW-1185">Reference proteome</keyword>
<evidence type="ECO:0000313" key="2">
    <source>
        <dbReference type="Proteomes" id="UP000792671"/>
    </source>
</evidence>
<dbReference type="KEGG" id="vg:15613847"/>
<name>A0A916NYK4_9POXV</name>
<evidence type="ECO:0000313" key="1">
    <source>
        <dbReference type="EMBL" id="CCU56423.1"/>
    </source>
</evidence>
<dbReference type="GeneID" id="15613847"/>